<gene>
    <name evidence="2" type="ORF">CHILSU_LOCUS2343</name>
</gene>
<keyword evidence="1" id="KW-0812">Transmembrane</keyword>
<dbReference type="Proteomes" id="UP001153292">
    <property type="component" value="Chromosome 13"/>
</dbReference>
<feature type="transmembrane region" description="Helical" evidence="1">
    <location>
        <begin position="107"/>
        <end position="129"/>
    </location>
</feature>
<evidence type="ECO:0000256" key="1">
    <source>
        <dbReference type="SAM" id="Phobius"/>
    </source>
</evidence>
<keyword evidence="3" id="KW-1185">Reference proteome</keyword>
<sequence length="250" mass="29114">MDISDGIFIKQKDFSIILTKKDRMKERINVCSMANSAKPLTYFASFFGLQMIRYCNGSVFKVNLLRKFYCLVVVATIISLAVFVRPFSWRYTKADVPLNMLTKSYSVFHTIEAIHVIFITTFGNSTYYVKLFKILDSTDRHFGLSKKMFKIRIITSILLILLPVIQTSYTFWLSKFNINNIGLHFTFFMIMVQGAIIIFFSINIYLKQMMLNKLLILKTLNTIPSQKRKLFDESLLNIMLKVSTNYNKSV</sequence>
<feature type="transmembrane region" description="Helical" evidence="1">
    <location>
        <begin position="181"/>
        <end position="206"/>
    </location>
</feature>
<name>A0ABN8ATG7_CHISP</name>
<accession>A0ABN8ATG7</accession>
<reference evidence="2" key="1">
    <citation type="submission" date="2021-12" db="EMBL/GenBank/DDBJ databases">
        <authorList>
            <person name="King R."/>
        </authorList>
    </citation>
    <scope>NUCLEOTIDE SEQUENCE</scope>
</reference>
<evidence type="ECO:0008006" key="4">
    <source>
        <dbReference type="Google" id="ProtNLM"/>
    </source>
</evidence>
<evidence type="ECO:0000313" key="3">
    <source>
        <dbReference type="Proteomes" id="UP001153292"/>
    </source>
</evidence>
<dbReference type="EMBL" id="OU963906">
    <property type="protein sequence ID" value="CAH0399210.1"/>
    <property type="molecule type" value="Genomic_DNA"/>
</dbReference>
<feature type="transmembrane region" description="Helical" evidence="1">
    <location>
        <begin position="68"/>
        <end position="87"/>
    </location>
</feature>
<feature type="transmembrane region" description="Helical" evidence="1">
    <location>
        <begin position="149"/>
        <end position="169"/>
    </location>
</feature>
<keyword evidence="1" id="KW-0472">Membrane</keyword>
<organism evidence="2 3">
    <name type="scientific">Chilo suppressalis</name>
    <name type="common">Asiatic rice borer moth</name>
    <dbReference type="NCBI Taxonomy" id="168631"/>
    <lineage>
        <taxon>Eukaryota</taxon>
        <taxon>Metazoa</taxon>
        <taxon>Ecdysozoa</taxon>
        <taxon>Arthropoda</taxon>
        <taxon>Hexapoda</taxon>
        <taxon>Insecta</taxon>
        <taxon>Pterygota</taxon>
        <taxon>Neoptera</taxon>
        <taxon>Endopterygota</taxon>
        <taxon>Lepidoptera</taxon>
        <taxon>Glossata</taxon>
        <taxon>Ditrysia</taxon>
        <taxon>Pyraloidea</taxon>
        <taxon>Crambidae</taxon>
        <taxon>Crambinae</taxon>
        <taxon>Chilo</taxon>
    </lineage>
</organism>
<proteinExistence type="predicted"/>
<keyword evidence="1" id="KW-1133">Transmembrane helix</keyword>
<evidence type="ECO:0000313" key="2">
    <source>
        <dbReference type="EMBL" id="CAH0399210.1"/>
    </source>
</evidence>
<protein>
    <recommendedName>
        <fullName evidence="4">Gustatory receptor</fullName>
    </recommendedName>
</protein>